<evidence type="ECO:0000259" key="1">
    <source>
        <dbReference type="Pfam" id="PF20283"/>
    </source>
</evidence>
<dbReference type="Pfam" id="PF20283">
    <property type="entry name" value="CTD7"/>
    <property type="match status" value="1"/>
</dbReference>
<sequence>MNNRDRKSKIEEPVDTNAKATIVAFTFQFERALYRLFSSHQANIRVGIETLDDVAELSFQHGGVVQATLEQDANTVQSAGHPFQDSSRKLWHTLRVWLSHVDKLKNEYQEVAFCMVTNAPVPATAFIQRLASARVPKEVTQCVELVRKHAIRISKDAKAKAKADASIVARYTDDDIAYLIRNLSLLHEGGAASGVAPREATIQLFQLHSEIADQGGAIYQSILGAAVDKCQSAWRNQEAAWFSPQEFRDALREEVMRRSLDKYLDRDMMSTNFKEYVRADGRDHFFLTQLSRLGLPPRFVDMHLDNFWAFYCERVRLEEEGVNAKDWSSREDELHQRWKVCQFNAELELMSQPACSPEARGQLVLAKTLSADYKAPLGRYPTNHLYFTQGHYHSLANNPLEPCFVYWHPSFGEDDGSGEGGAS</sequence>
<dbReference type="EMBL" id="QDHA01000003">
    <property type="protein sequence ID" value="RCJ10277.1"/>
    <property type="molecule type" value="Genomic_DNA"/>
</dbReference>
<evidence type="ECO:0000313" key="3">
    <source>
        <dbReference type="Proteomes" id="UP000253501"/>
    </source>
</evidence>
<comment type="caution">
    <text evidence="2">The sequence shown here is derived from an EMBL/GenBank/DDBJ whole genome shotgun (WGS) entry which is preliminary data.</text>
</comment>
<dbReference type="Proteomes" id="UP000253501">
    <property type="component" value="Unassembled WGS sequence"/>
</dbReference>
<name>A0A367PT52_CUPNE</name>
<organism evidence="2 3">
    <name type="scientific">Cupriavidus necator</name>
    <name type="common">Alcaligenes eutrophus</name>
    <name type="synonym">Ralstonia eutropha</name>
    <dbReference type="NCBI Taxonomy" id="106590"/>
    <lineage>
        <taxon>Bacteria</taxon>
        <taxon>Pseudomonadati</taxon>
        <taxon>Pseudomonadota</taxon>
        <taxon>Betaproteobacteria</taxon>
        <taxon>Burkholderiales</taxon>
        <taxon>Burkholderiaceae</taxon>
        <taxon>Cupriavidus</taxon>
    </lineage>
</organism>
<dbReference type="RefSeq" id="WP_114130302.1">
    <property type="nucleotide sequence ID" value="NZ_CP068434.1"/>
</dbReference>
<dbReference type="AlphaFoldDB" id="A0A367PT52"/>
<accession>A0A367PT52</accession>
<dbReference type="InterPro" id="IPR046913">
    <property type="entry name" value="ABC-3C_CTD7"/>
</dbReference>
<feature type="domain" description="ABC-three component systems C-terminal" evidence="1">
    <location>
        <begin position="286"/>
        <end position="412"/>
    </location>
</feature>
<evidence type="ECO:0000313" key="2">
    <source>
        <dbReference type="EMBL" id="RCJ10277.1"/>
    </source>
</evidence>
<reference evidence="2 3" key="1">
    <citation type="submission" date="2018-04" db="EMBL/GenBank/DDBJ databases">
        <title>Cupriavidus necator CR12 genome sequencing and assembly.</title>
        <authorList>
            <person name="Ben Fekih I."/>
            <person name="Mazhar H.S."/>
            <person name="Bello S.K."/>
            <person name="Rensing C."/>
        </authorList>
    </citation>
    <scope>NUCLEOTIDE SEQUENCE [LARGE SCALE GENOMIC DNA]</scope>
    <source>
        <strain evidence="2 3">CR12</strain>
    </source>
</reference>
<proteinExistence type="predicted"/>
<gene>
    <name evidence="2" type="ORF">DDK22_01050</name>
</gene>
<protein>
    <recommendedName>
        <fullName evidence="1">ABC-three component systems C-terminal domain-containing protein</fullName>
    </recommendedName>
</protein>